<evidence type="ECO:0000256" key="2">
    <source>
        <dbReference type="ARBA" id="ARBA00023002"/>
    </source>
</evidence>
<evidence type="ECO:0000259" key="4">
    <source>
        <dbReference type="SMART" id="SM00822"/>
    </source>
</evidence>
<dbReference type="AlphaFoldDB" id="A0A7I7WEX8"/>
<evidence type="ECO:0000256" key="1">
    <source>
        <dbReference type="ARBA" id="ARBA00006484"/>
    </source>
</evidence>
<evidence type="ECO:0000313" key="8">
    <source>
        <dbReference type="Proteomes" id="UP000467379"/>
    </source>
</evidence>
<dbReference type="PRINTS" id="PR00080">
    <property type="entry name" value="SDRFAMILY"/>
</dbReference>
<comment type="similarity">
    <text evidence="1 3">Belongs to the short-chain dehydrogenases/reductases (SDR) family.</text>
</comment>
<evidence type="ECO:0000256" key="3">
    <source>
        <dbReference type="RuleBase" id="RU000363"/>
    </source>
</evidence>
<keyword evidence="5" id="KW-0614">Plasmid</keyword>
<dbReference type="Proteomes" id="UP000192441">
    <property type="component" value="Unassembled WGS sequence"/>
</dbReference>
<dbReference type="SUPFAM" id="SSF51735">
    <property type="entry name" value="NAD(P)-binding Rossmann-fold domains"/>
    <property type="match status" value="1"/>
</dbReference>
<keyword evidence="2" id="KW-0560">Oxidoreductase</keyword>
<dbReference type="Gene3D" id="3.40.50.720">
    <property type="entry name" value="NAD(P)-binding Rossmann-like Domain"/>
    <property type="match status" value="1"/>
</dbReference>
<dbReference type="OrthoDB" id="9808187at2"/>
<name>A0A7I7WEX8_9MYCO</name>
<dbReference type="RefSeq" id="WP_083130671.1">
    <property type="nucleotide sequence ID" value="NZ_AP022607.1"/>
</dbReference>
<dbReference type="InterPro" id="IPR002347">
    <property type="entry name" value="SDR_fam"/>
</dbReference>
<dbReference type="EMBL" id="MVHM01000002">
    <property type="protein sequence ID" value="ORA40285.1"/>
    <property type="molecule type" value="Genomic_DNA"/>
</dbReference>
<proteinExistence type="inferred from homology"/>
<dbReference type="Proteomes" id="UP000467379">
    <property type="component" value="Plasmid pJCM12687"/>
</dbReference>
<gene>
    <name evidence="6" type="ORF">BST20_06965</name>
    <name evidence="5" type="ORF">MBRA_57950</name>
</gene>
<dbReference type="SMART" id="SM00822">
    <property type="entry name" value="PKS_KR"/>
    <property type="match status" value="1"/>
</dbReference>
<dbReference type="PANTHER" id="PTHR45024">
    <property type="entry name" value="DEHYDROGENASES, SHORT CHAIN"/>
    <property type="match status" value="1"/>
</dbReference>
<dbReference type="PANTHER" id="PTHR45024:SF2">
    <property type="entry name" value="SCP2 DOMAIN-CONTAINING PROTEIN"/>
    <property type="match status" value="1"/>
</dbReference>
<protein>
    <submittedName>
        <fullName evidence="5">3-oxoacyl-ACP reductase</fullName>
    </submittedName>
</protein>
<evidence type="ECO:0000313" key="7">
    <source>
        <dbReference type="Proteomes" id="UP000192441"/>
    </source>
</evidence>
<geneLocation type="plasmid" evidence="5 8">
    <name>pJCM12687</name>
</geneLocation>
<sequence>MGADRLAFDDRVAIVTGGGSGLGRAYARLLAARGARVVVNDIAVSDGGQTPAERTCAEIVDSGGTAVPHNMGVDKAGAGIAMVETALKTWGRLDILVNNAGVTRDRSFAKMTADEFDTVLAVHLDGTLAATRAAWAPMRDQRYGRVVLTTSVAGLYGNFGQANYASAKAAFIGLGRTLAIEGARSGILVNLISPGAATAMTENILPPEMKATMSPDLVAPMVAYLCHESCTVSGEIFVARQGHFARNLIVETTGCDIADPTPEAVALHLDQIMDTASWTVPEAAIQLDSATKT</sequence>
<dbReference type="GO" id="GO:0016491">
    <property type="term" value="F:oxidoreductase activity"/>
    <property type="evidence" value="ECO:0007669"/>
    <property type="project" value="UniProtKB-KW"/>
</dbReference>
<feature type="domain" description="Ketoreductase" evidence="4">
    <location>
        <begin position="11"/>
        <end position="195"/>
    </location>
</feature>
<reference evidence="5 8" key="2">
    <citation type="journal article" date="2019" name="Emerg. Microbes Infect.">
        <title>Comprehensive subspecies identification of 175 nontuberculous mycobacteria species based on 7547 genomic profiles.</title>
        <authorList>
            <person name="Matsumoto Y."/>
            <person name="Kinjo T."/>
            <person name="Motooka D."/>
            <person name="Nabeya D."/>
            <person name="Jung N."/>
            <person name="Uechi K."/>
            <person name="Horii T."/>
            <person name="Iida T."/>
            <person name="Fujita J."/>
            <person name="Nakamura S."/>
        </authorList>
    </citation>
    <scope>NUCLEOTIDE SEQUENCE [LARGE SCALE GENOMIC DNA]</scope>
    <source>
        <strain evidence="5 8">JCM 12687</strain>
        <plasmid evidence="5">pJCM12687</plasmid>
    </source>
</reference>
<dbReference type="Pfam" id="PF00106">
    <property type="entry name" value="adh_short"/>
    <property type="match status" value="1"/>
</dbReference>
<dbReference type="InterPro" id="IPR057326">
    <property type="entry name" value="KR_dom"/>
</dbReference>
<reference evidence="5" key="3">
    <citation type="submission" date="2020-02" db="EMBL/GenBank/DDBJ databases">
        <authorList>
            <person name="Matsumoto Y."/>
            <person name="Motooka D."/>
            <person name="Nakamura S."/>
        </authorList>
    </citation>
    <scope>NUCLEOTIDE SEQUENCE</scope>
    <source>
        <strain evidence="5">JCM 12687</strain>
        <plasmid evidence="5">pJCM12687</plasmid>
    </source>
</reference>
<dbReference type="EMBL" id="AP022607">
    <property type="protein sequence ID" value="BBZ15600.1"/>
    <property type="molecule type" value="Genomic_DNA"/>
</dbReference>
<keyword evidence="8" id="KW-1185">Reference proteome</keyword>
<organism evidence="6 7">
    <name type="scientific">Mycobacterium branderi</name>
    <dbReference type="NCBI Taxonomy" id="43348"/>
    <lineage>
        <taxon>Bacteria</taxon>
        <taxon>Bacillati</taxon>
        <taxon>Actinomycetota</taxon>
        <taxon>Actinomycetes</taxon>
        <taxon>Mycobacteriales</taxon>
        <taxon>Mycobacteriaceae</taxon>
        <taxon>Mycobacterium</taxon>
    </lineage>
</organism>
<accession>A0A7I7WEX8</accession>
<evidence type="ECO:0000313" key="6">
    <source>
        <dbReference type="EMBL" id="ORA40285.1"/>
    </source>
</evidence>
<evidence type="ECO:0000313" key="5">
    <source>
        <dbReference type="EMBL" id="BBZ15600.1"/>
    </source>
</evidence>
<reference evidence="6 7" key="1">
    <citation type="submission" date="2016-12" db="EMBL/GenBank/DDBJ databases">
        <title>The new phylogeny of genus Mycobacterium.</title>
        <authorList>
            <person name="Tortoli E."/>
            <person name="Trovato A."/>
            <person name="Cirillo D.M."/>
        </authorList>
    </citation>
    <scope>NUCLEOTIDE SEQUENCE [LARGE SCALE GENOMIC DNA]</scope>
    <source>
        <strain evidence="6 7">DSM 44624</strain>
    </source>
</reference>
<dbReference type="InterPro" id="IPR051687">
    <property type="entry name" value="Peroxisomal_Beta-Oxidation"/>
</dbReference>
<dbReference type="InterPro" id="IPR036291">
    <property type="entry name" value="NAD(P)-bd_dom_sf"/>
</dbReference>
<dbReference type="PRINTS" id="PR00081">
    <property type="entry name" value="GDHRDH"/>
</dbReference>